<evidence type="ECO:0000313" key="3">
    <source>
        <dbReference type="EMBL" id="KAB0680382.1"/>
    </source>
</evidence>
<name>A0A7V7PQK5_9HYPH</name>
<feature type="transmembrane region" description="Helical" evidence="1">
    <location>
        <begin position="121"/>
        <end position="142"/>
    </location>
</feature>
<reference evidence="3 4" key="1">
    <citation type="submission" date="2019-09" db="EMBL/GenBank/DDBJ databases">
        <title>YIM 132180 draft genome.</title>
        <authorList>
            <person name="Zhang K."/>
        </authorList>
    </citation>
    <scope>NUCLEOTIDE SEQUENCE [LARGE SCALE GENOMIC DNA]</scope>
    <source>
        <strain evidence="3 4">YIM 132180</strain>
    </source>
</reference>
<accession>A0A7V7PQK5</accession>
<dbReference type="Pfam" id="PF01757">
    <property type="entry name" value="Acyl_transf_3"/>
    <property type="match status" value="1"/>
</dbReference>
<feature type="transmembrane region" description="Helical" evidence="1">
    <location>
        <begin position="20"/>
        <end position="40"/>
    </location>
</feature>
<dbReference type="GO" id="GO:0016020">
    <property type="term" value="C:membrane"/>
    <property type="evidence" value="ECO:0007669"/>
    <property type="project" value="TreeGrafter"/>
</dbReference>
<dbReference type="PANTHER" id="PTHR23028:SF131">
    <property type="entry name" value="BLR2367 PROTEIN"/>
    <property type="match status" value="1"/>
</dbReference>
<feature type="transmembrane region" description="Helical" evidence="1">
    <location>
        <begin position="239"/>
        <end position="272"/>
    </location>
</feature>
<keyword evidence="1" id="KW-0812">Transmembrane</keyword>
<feature type="transmembrane region" description="Helical" evidence="1">
    <location>
        <begin position="88"/>
        <end position="109"/>
    </location>
</feature>
<dbReference type="Proteomes" id="UP000432089">
    <property type="component" value="Unassembled WGS sequence"/>
</dbReference>
<dbReference type="AlphaFoldDB" id="A0A7V7PQK5"/>
<keyword evidence="4" id="KW-1185">Reference proteome</keyword>
<feature type="domain" description="Acyltransferase 3" evidence="2">
    <location>
        <begin position="15"/>
        <end position="358"/>
    </location>
</feature>
<keyword evidence="3" id="KW-0808">Transferase</keyword>
<proteinExistence type="predicted"/>
<feature type="transmembrane region" description="Helical" evidence="1">
    <location>
        <begin position="49"/>
        <end position="68"/>
    </location>
</feature>
<feature type="transmembrane region" description="Helical" evidence="1">
    <location>
        <begin position="341"/>
        <end position="361"/>
    </location>
</feature>
<dbReference type="RefSeq" id="WP_150969454.1">
    <property type="nucleotide sequence ID" value="NZ_VZDO01000005.1"/>
</dbReference>
<feature type="transmembrane region" description="Helical" evidence="1">
    <location>
        <begin position="198"/>
        <end position="218"/>
    </location>
</feature>
<comment type="caution">
    <text evidence="3">The sequence shown here is derived from an EMBL/GenBank/DDBJ whole genome shotgun (WGS) entry which is preliminary data.</text>
</comment>
<sequence length="383" mass="40597">MTSESGPATRQARFEALDGLRGVCALMVVLLHLPLSGWLGEVRLFRHSFLFVDFFFVLSGFVIAHSYAGRLGSMGQVGRFALARWRRVYPLHLAMLLLFVAFETATLLAKGPGAAFIGGNSPNALLANLFLVHAFGTVPSLGWNYPSWSISAEFGAYLLFAFGSLLFGRRLLPVLLGLVVLAALPALAHFVGHVDTTVAFGWLRCLAGFSCGALLRLASRPPAAGPASAMARGTMLEAAAVLAVVGFVIAAGATPLSLAAPLLFTLVVAVFAREEGAVSRLLKTPECAFLGLVSYSIYMTHAFVISRLVNVGTVLEARTGLDLVETLPEGAKAFSALASPLALTAALTATIIFSAFTYRFVEVPGQRMRFSARRSMQAGAAAL</sequence>
<protein>
    <submittedName>
        <fullName evidence="3">Acyltransferase</fullName>
    </submittedName>
</protein>
<feature type="transmembrane region" description="Helical" evidence="1">
    <location>
        <begin position="174"/>
        <end position="192"/>
    </location>
</feature>
<feature type="transmembrane region" description="Helical" evidence="1">
    <location>
        <begin position="148"/>
        <end position="167"/>
    </location>
</feature>
<dbReference type="EMBL" id="VZDO01000005">
    <property type="protein sequence ID" value="KAB0680382.1"/>
    <property type="molecule type" value="Genomic_DNA"/>
</dbReference>
<dbReference type="PANTHER" id="PTHR23028">
    <property type="entry name" value="ACETYLTRANSFERASE"/>
    <property type="match status" value="1"/>
</dbReference>
<dbReference type="GO" id="GO:0000271">
    <property type="term" value="P:polysaccharide biosynthetic process"/>
    <property type="evidence" value="ECO:0007669"/>
    <property type="project" value="TreeGrafter"/>
</dbReference>
<evidence type="ECO:0000313" key="4">
    <source>
        <dbReference type="Proteomes" id="UP000432089"/>
    </source>
</evidence>
<keyword evidence="1" id="KW-1133">Transmembrane helix</keyword>
<gene>
    <name evidence="3" type="ORF">F6X38_09450</name>
</gene>
<keyword evidence="3" id="KW-0012">Acyltransferase</keyword>
<evidence type="ECO:0000256" key="1">
    <source>
        <dbReference type="SAM" id="Phobius"/>
    </source>
</evidence>
<evidence type="ECO:0000259" key="2">
    <source>
        <dbReference type="Pfam" id="PF01757"/>
    </source>
</evidence>
<dbReference type="InterPro" id="IPR002656">
    <property type="entry name" value="Acyl_transf_3_dom"/>
</dbReference>
<dbReference type="GO" id="GO:0016747">
    <property type="term" value="F:acyltransferase activity, transferring groups other than amino-acyl groups"/>
    <property type="evidence" value="ECO:0007669"/>
    <property type="project" value="InterPro"/>
</dbReference>
<dbReference type="InterPro" id="IPR050879">
    <property type="entry name" value="Acyltransferase_3"/>
</dbReference>
<organism evidence="3 4">
    <name type="scientific">Plantimonas leprariae</name>
    <dbReference type="NCBI Taxonomy" id="2615207"/>
    <lineage>
        <taxon>Bacteria</taxon>
        <taxon>Pseudomonadati</taxon>
        <taxon>Pseudomonadota</taxon>
        <taxon>Alphaproteobacteria</taxon>
        <taxon>Hyphomicrobiales</taxon>
        <taxon>Aurantimonadaceae</taxon>
        <taxon>Plantimonas</taxon>
    </lineage>
</organism>
<keyword evidence="1" id="KW-0472">Membrane</keyword>